<accession>X6N8P9</accession>
<comment type="caution">
    <text evidence="3">The sequence shown here is derived from an EMBL/GenBank/DDBJ whole genome shotgun (WGS) entry which is preliminary data.</text>
</comment>
<feature type="non-terminal residue" evidence="3">
    <location>
        <position position="247"/>
    </location>
</feature>
<keyword evidence="2" id="KW-0812">Transmembrane</keyword>
<keyword evidence="4" id="KW-1185">Reference proteome</keyword>
<name>X6N8P9_RETFI</name>
<feature type="transmembrane region" description="Helical" evidence="2">
    <location>
        <begin position="30"/>
        <end position="49"/>
    </location>
</feature>
<protein>
    <submittedName>
        <fullName evidence="3">Uncharacterized protein</fullName>
    </submittedName>
</protein>
<evidence type="ECO:0000313" key="4">
    <source>
        <dbReference type="Proteomes" id="UP000023152"/>
    </source>
</evidence>
<reference evidence="3 4" key="1">
    <citation type="journal article" date="2013" name="Curr. Biol.">
        <title>The Genome of the Foraminiferan Reticulomyxa filosa.</title>
        <authorList>
            <person name="Glockner G."/>
            <person name="Hulsmann N."/>
            <person name="Schleicher M."/>
            <person name="Noegel A.A."/>
            <person name="Eichinger L."/>
            <person name="Gallinger C."/>
            <person name="Pawlowski J."/>
            <person name="Sierra R."/>
            <person name="Euteneuer U."/>
            <person name="Pillet L."/>
            <person name="Moustafa A."/>
            <person name="Platzer M."/>
            <person name="Groth M."/>
            <person name="Szafranski K."/>
            <person name="Schliwa M."/>
        </authorList>
    </citation>
    <scope>NUCLEOTIDE SEQUENCE [LARGE SCALE GENOMIC DNA]</scope>
</reference>
<dbReference type="AlphaFoldDB" id="X6N8P9"/>
<evidence type="ECO:0000256" key="2">
    <source>
        <dbReference type="SAM" id="Phobius"/>
    </source>
</evidence>
<proteinExistence type="predicted"/>
<feature type="compositionally biased region" description="Low complexity" evidence="1">
    <location>
        <begin position="155"/>
        <end position="164"/>
    </location>
</feature>
<feature type="compositionally biased region" description="Acidic residues" evidence="1">
    <location>
        <begin position="198"/>
        <end position="207"/>
    </location>
</feature>
<keyword evidence="2" id="KW-1133">Transmembrane helix</keyword>
<dbReference type="EMBL" id="ASPP01010779">
    <property type="protein sequence ID" value="ETO22391.1"/>
    <property type="molecule type" value="Genomic_DNA"/>
</dbReference>
<evidence type="ECO:0000313" key="3">
    <source>
        <dbReference type="EMBL" id="ETO22391.1"/>
    </source>
</evidence>
<dbReference type="Proteomes" id="UP000023152">
    <property type="component" value="Unassembled WGS sequence"/>
</dbReference>
<keyword evidence="2" id="KW-0472">Membrane</keyword>
<sequence length="247" mass="27553">MTLDCVTQLAGFNNNYNIFQTSFYNNMCNILMEMAFIISFAVIRVILVVKLKIFFHYRLSIKNSAQESEKFVESTHMSHENVGADGVVATTPEDTVDQVSKRVSPKAEDKSIDTQINNVLDGSAEGPQPIQNQAENETAQNNVSPHERDESATQDDNNTTTEDNGNGGAEQQELDNNRSLENDIDFEPSDPTANEVIAAEEEEEEENANGLPIVQEEQEYENEALTQRLGKKLSIDNGRCFSFFGES</sequence>
<evidence type="ECO:0000256" key="1">
    <source>
        <dbReference type="SAM" id="MobiDB-lite"/>
    </source>
</evidence>
<feature type="region of interest" description="Disordered" evidence="1">
    <location>
        <begin position="82"/>
        <end position="113"/>
    </location>
</feature>
<gene>
    <name evidence="3" type="ORF">RFI_14810</name>
</gene>
<organism evidence="3 4">
    <name type="scientific">Reticulomyxa filosa</name>
    <dbReference type="NCBI Taxonomy" id="46433"/>
    <lineage>
        <taxon>Eukaryota</taxon>
        <taxon>Sar</taxon>
        <taxon>Rhizaria</taxon>
        <taxon>Retaria</taxon>
        <taxon>Foraminifera</taxon>
        <taxon>Monothalamids</taxon>
        <taxon>Reticulomyxidae</taxon>
        <taxon>Reticulomyxa</taxon>
    </lineage>
</organism>
<feature type="region of interest" description="Disordered" evidence="1">
    <location>
        <begin position="136"/>
        <end position="215"/>
    </location>
</feature>